<dbReference type="PANTHER" id="PTHR43237:SF4">
    <property type="entry name" value="NADP-DEPENDENT MALIC ENZYME"/>
    <property type="match status" value="1"/>
</dbReference>
<reference evidence="6 7" key="1">
    <citation type="submission" date="2019-01" db="EMBL/GenBank/DDBJ databases">
        <title>Geovibrio thiophilus DSM 11263, complete genome.</title>
        <authorList>
            <person name="Spring S."/>
            <person name="Bunk B."/>
            <person name="Sproer C."/>
        </authorList>
    </citation>
    <scope>NUCLEOTIDE SEQUENCE [LARGE SCALE GENOMIC DNA]</scope>
    <source>
        <strain evidence="6 7">DSM 11263</strain>
    </source>
</reference>
<dbReference type="InterPro" id="IPR006140">
    <property type="entry name" value="D-isomer_DH_NAD-bd"/>
</dbReference>
<dbReference type="InterPro" id="IPR012302">
    <property type="entry name" value="Malic_NAD-bd"/>
</dbReference>
<evidence type="ECO:0000256" key="2">
    <source>
        <dbReference type="ARBA" id="ARBA00001946"/>
    </source>
</evidence>
<evidence type="ECO:0000313" key="6">
    <source>
        <dbReference type="EMBL" id="QAR33335.1"/>
    </source>
</evidence>
<dbReference type="OrthoDB" id="9805787at2"/>
<evidence type="ECO:0000256" key="3">
    <source>
        <dbReference type="ARBA" id="ARBA00022723"/>
    </source>
</evidence>
<dbReference type="SUPFAM" id="SSF53223">
    <property type="entry name" value="Aminoacid dehydrogenase-like, N-terminal domain"/>
    <property type="match status" value="1"/>
</dbReference>
<proteinExistence type="predicted"/>
<organism evidence="6 7">
    <name type="scientific">Geovibrio thiophilus</name>
    <dbReference type="NCBI Taxonomy" id="139438"/>
    <lineage>
        <taxon>Bacteria</taxon>
        <taxon>Pseudomonadati</taxon>
        <taxon>Deferribacterota</taxon>
        <taxon>Deferribacteres</taxon>
        <taxon>Deferribacterales</taxon>
        <taxon>Geovibrionaceae</taxon>
        <taxon>Geovibrio</taxon>
    </lineage>
</organism>
<dbReference type="Gene3D" id="3.40.50.720">
    <property type="entry name" value="NAD(P)-binding Rossmann-like Domain"/>
    <property type="match status" value="1"/>
</dbReference>
<dbReference type="GO" id="GO:0004470">
    <property type="term" value="F:malic enzyme activity"/>
    <property type="evidence" value="ECO:0007669"/>
    <property type="project" value="InterPro"/>
</dbReference>
<name>A0A3R5UY52_9BACT</name>
<evidence type="ECO:0000256" key="4">
    <source>
        <dbReference type="ARBA" id="ARBA00023002"/>
    </source>
</evidence>
<dbReference type="Pfam" id="PF03949">
    <property type="entry name" value="Malic_M"/>
    <property type="match status" value="1"/>
</dbReference>
<keyword evidence="3" id="KW-0479">Metal-binding</keyword>
<evidence type="ECO:0000256" key="1">
    <source>
        <dbReference type="ARBA" id="ARBA00001936"/>
    </source>
</evidence>
<dbReference type="InterPro" id="IPR015884">
    <property type="entry name" value="Malic_enzyme_CS"/>
</dbReference>
<dbReference type="GO" id="GO:0016616">
    <property type="term" value="F:oxidoreductase activity, acting on the CH-OH group of donors, NAD or NADP as acceptor"/>
    <property type="evidence" value="ECO:0007669"/>
    <property type="project" value="InterPro"/>
</dbReference>
<sequence length="445" mass="47470">MLFEYSNKTIKSIRVKITDKPGYLGRLTSLVGEMDGMFGEIKSVHIGKGYKIRDLDVYTDGEEQLKAILKEVEKLEGIEIIAVKDIVEEYHQGGKFKIVPTVPVETIDDLKIVYTPGVASICKQIAADKSLANQFTTIPNNVAIVTNGTAILGLGDIGAVAGMPVMEGKALLFSCLADINGIPILIESHDSEVIIETVKNIAPTFGAIKLEDIKAPECFEIESRLQSMLNIPVMHDDQHGTAVVVLAALLNIAKYTFINLHQSSVGFIGLGAAGTGIFKLLKAYGVTKLIGTDLNADAKKLFSELGGTPTDLNGVMKDSKIVIATTGCPELIKPEMIQSGQVILALSNPNPEIDPELAVKSGAIFAADGKSVNNALAFPGLFKGALSSKARYINDRMKIAAAKTIASFALEGDLVPNILNRKVHDAVALAVEQEAFKSGAAVNPE</sequence>
<dbReference type="Pfam" id="PF02826">
    <property type="entry name" value="2-Hacid_dh_C"/>
    <property type="match status" value="1"/>
</dbReference>
<dbReference type="Proteomes" id="UP000287502">
    <property type="component" value="Chromosome"/>
</dbReference>
<dbReference type="AlphaFoldDB" id="A0A3R5UY52"/>
<comment type="cofactor">
    <cofactor evidence="2">
        <name>Mg(2+)</name>
        <dbReference type="ChEBI" id="CHEBI:18420"/>
    </cofactor>
</comment>
<dbReference type="InterPro" id="IPR037062">
    <property type="entry name" value="Malic_N_dom_sf"/>
</dbReference>
<evidence type="ECO:0000313" key="7">
    <source>
        <dbReference type="Proteomes" id="UP000287502"/>
    </source>
</evidence>
<dbReference type="PANTHER" id="PTHR43237">
    <property type="entry name" value="NADP-DEPENDENT MALIC ENZYME"/>
    <property type="match status" value="1"/>
</dbReference>
<dbReference type="PROSITE" id="PS00331">
    <property type="entry name" value="MALIC_ENZYMES"/>
    <property type="match status" value="1"/>
</dbReference>
<dbReference type="PROSITE" id="PS51671">
    <property type="entry name" value="ACT"/>
    <property type="match status" value="1"/>
</dbReference>
<dbReference type="RefSeq" id="WP_128466621.1">
    <property type="nucleotide sequence ID" value="NZ_CP035108.1"/>
</dbReference>
<dbReference type="InterPro" id="IPR012301">
    <property type="entry name" value="Malic_N_dom"/>
</dbReference>
<protein>
    <submittedName>
        <fullName evidence="6">NAD-dependent malic enzyme</fullName>
    </submittedName>
</protein>
<dbReference type="SUPFAM" id="SSF51735">
    <property type="entry name" value="NAD(P)-binding Rossmann-fold domains"/>
    <property type="match status" value="1"/>
</dbReference>
<gene>
    <name evidence="6" type="ORF">EP073_07955</name>
</gene>
<evidence type="ECO:0000259" key="5">
    <source>
        <dbReference type="PROSITE" id="PS51671"/>
    </source>
</evidence>
<dbReference type="Gene3D" id="3.40.50.10380">
    <property type="entry name" value="Malic enzyme, N-terminal domain"/>
    <property type="match status" value="1"/>
</dbReference>
<keyword evidence="4" id="KW-0560">Oxidoreductase</keyword>
<feature type="domain" description="ACT" evidence="5">
    <location>
        <begin position="12"/>
        <end position="88"/>
    </location>
</feature>
<accession>A0A3R5UY52</accession>
<dbReference type="InterPro" id="IPR036291">
    <property type="entry name" value="NAD(P)-bd_dom_sf"/>
</dbReference>
<keyword evidence="7" id="KW-1185">Reference proteome</keyword>
<dbReference type="SMART" id="SM01274">
    <property type="entry name" value="malic"/>
    <property type="match status" value="1"/>
</dbReference>
<dbReference type="SMART" id="SM00919">
    <property type="entry name" value="Malic_M"/>
    <property type="match status" value="1"/>
</dbReference>
<dbReference type="EMBL" id="CP035108">
    <property type="protein sequence ID" value="QAR33335.1"/>
    <property type="molecule type" value="Genomic_DNA"/>
</dbReference>
<dbReference type="InterPro" id="IPR051674">
    <property type="entry name" value="Malate_Decarboxylase"/>
</dbReference>
<dbReference type="InterPro" id="IPR046346">
    <property type="entry name" value="Aminoacid_DH-like_N_sf"/>
</dbReference>
<dbReference type="InterPro" id="IPR002912">
    <property type="entry name" value="ACT_dom"/>
</dbReference>
<dbReference type="KEGG" id="gtl:EP073_07955"/>
<comment type="cofactor">
    <cofactor evidence="1">
        <name>Mn(2+)</name>
        <dbReference type="ChEBI" id="CHEBI:29035"/>
    </cofactor>
</comment>
<dbReference type="GO" id="GO:0051287">
    <property type="term" value="F:NAD binding"/>
    <property type="evidence" value="ECO:0007669"/>
    <property type="project" value="InterPro"/>
</dbReference>
<dbReference type="GO" id="GO:0046872">
    <property type="term" value="F:metal ion binding"/>
    <property type="evidence" value="ECO:0007669"/>
    <property type="project" value="UniProtKB-KW"/>
</dbReference>
<dbReference type="Pfam" id="PF00390">
    <property type="entry name" value="malic"/>
    <property type="match status" value="2"/>
</dbReference>